<feature type="signal peptide" evidence="1">
    <location>
        <begin position="1"/>
        <end position="21"/>
    </location>
</feature>
<evidence type="ECO:0008006" key="4">
    <source>
        <dbReference type="Google" id="ProtNLM"/>
    </source>
</evidence>
<proteinExistence type="predicted"/>
<dbReference type="AlphaFoldDB" id="A0A1G7NNV4"/>
<sequence>MNRPSALAGAVTLAVSAALLAGCAPPDGPPGVVIDKTNPWSSATKTRRYFLTVATADGRRTQFRVSLSDYRHCVRGAHYPHCTKG</sequence>
<evidence type="ECO:0000313" key="3">
    <source>
        <dbReference type="Proteomes" id="UP000198614"/>
    </source>
</evidence>
<feature type="chain" id="PRO_5039640891" description="Lipoprotein" evidence="1">
    <location>
        <begin position="22"/>
        <end position="85"/>
    </location>
</feature>
<dbReference type="OrthoDB" id="4337505at2"/>
<gene>
    <name evidence="2" type="ORF">SAMN05216260_110247</name>
</gene>
<dbReference type="EMBL" id="FNAX01000010">
    <property type="protein sequence ID" value="SDF75744.1"/>
    <property type="molecule type" value="Genomic_DNA"/>
</dbReference>
<evidence type="ECO:0000256" key="1">
    <source>
        <dbReference type="SAM" id="SignalP"/>
    </source>
</evidence>
<protein>
    <recommendedName>
        <fullName evidence="4">Lipoprotein</fullName>
    </recommendedName>
</protein>
<keyword evidence="1" id="KW-0732">Signal</keyword>
<name>A0A1G7NNV4_9ACTN</name>
<reference evidence="2 3" key="1">
    <citation type="submission" date="2016-10" db="EMBL/GenBank/DDBJ databases">
        <authorList>
            <person name="de Groot N.N."/>
        </authorList>
    </citation>
    <scope>NUCLEOTIDE SEQUENCE [LARGE SCALE GENOMIC DNA]</scope>
    <source>
        <strain evidence="2 3">CGMCC 4.1859</strain>
    </source>
</reference>
<dbReference type="PROSITE" id="PS51257">
    <property type="entry name" value="PROKAR_LIPOPROTEIN"/>
    <property type="match status" value="1"/>
</dbReference>
<organism evidence="2 3">
    <name type="scientific">Streptomyces griseoaurantiacus</name>
    <dbReference type="NCBI Taxonomy" id="68213"/>
    <lineage>
        <taxon>Bacteria</taxon>
        <taxon>Bacillati</taxon>
        <taxon>Actinomycetota</taxon>
        <taxon>Actinomycetes</taxon>
        <taxon>Kitasatosporales</taxon>
        <taxon>Streptomycetaceae</taxon>
        <taxon>Streptomyces</taxon>
        <taxon>Streptomyces aurantiacus group</taxon>
    </lineage>
</organism>
<evidence type="ECO:0000313" key="2">
    <source>
        <dbReference type="EMBL" id="SDF75744.1"/>
    </source>
</evidence>
<dbReference type="Proteomes" id="UP000198614">
    <property type="component" value="Unassembled WGS sequence"/>
</dbReference>
<accession>A0A1G7NNV4</accession>